<proteinExistence type="predicted"/>
<dbReference type="STRING" id="644282.Deba_1634"/>
<feature type="domain" description="Flavodoxin-like" evidence="1">
    <location>
        <begin position="4"/>
        <end position="140"/>
    </location>
</feature>
<gene>
    <name evidence="2" type="ordered locus">Deba_1634</name>
</gene>
<dbReference type="PANTHER" id="PTHR43717:SF1">
    <property type="entry name" value="ANAEROBIC NITRIC OXIDE REDUCTASE FLAVORUBREDOXIN"/>
    <property type="match status" value="1"/>
</dbReference>
<reference evidence="2 3" key="1">
    <citation type="journal article" date="2010" name="Stand. Genomic Sci.">
        <title>Complete genome sequence of Desulfarculus baarsii type strain (2st14).</title>
        <authorList>
            <person name="Sun H."/>
            <person name="Spring S."/>
            <person name="Lapidus A."/>
            <person name="Davenport K."/>
            <person name="Del Rio T.G."/>
            <person name="Tice H."/>
            <person name="Nolan M."/>
            <person name="Copeland A."/>
            <person name="Cheng J.F."/>
            <person name="Lucas S."/>
            <person name="Tapia R."/>
            <person name="Goodwin L."/>
            <person name="Pitluck S."/>
            <person name="Ivanova N."/>
            <person name="Pagani I."/>
            <person name="Mavromatis K."/>
            <person name="Ovchinnikova G."/>
            <person name="Pati A."/>
            <person name="Chen A."/>
            <person name="Palaniappan K."/>
            <person name="Hauser L."/>
            <person name="Chang Y.J."/>
            <person name="Jeffries C.D."/>
            <person name="Detter J.C."/>
            <person name="Han C."/>
            <person name="Rohde M."/>
            <person name="Brambilla E."/>
            <person name="Goker M."/>
            <person name="Woyke T."/>
            <person name="Bristow J."/>
            <person name="Eisen J.A."/>
            <person name="Markowitz V."/>
            <person name="Hugenholtz P."/>
            <person name="Kyrpides N.C."/>
            <person name="Klenk H.P."/>
            <person name="Land M."/>
        </authorList>
    </citation>
    <scope>NUCLEOTIDE SEQUENCE [LARGE SCALE GENOMIC DNA]</scope>
    <source>
        <strain evidence="3">ATCC 33931 / DSM 2075 / LMG 7858 / VKM B-1802 / 2st14</strain>
    </source>
</reference>
<dbReference type="InterPro" id="IPR008254">
    <property type="entry name" value="Flavodoxin/NO_synth"/>
</dbReference>
<dbReference type="KEGG" id="dbr:Deba_1634"/>
<dbReference type="SUPFAM" id="SSF52218">
    <property type="entry name" value="Flavoproteins"/>
    <property type="match status" value="1"/>
</dbReference>
<sequence length="144" mass="15309">MAKVLVAYATRAGETKKIAELIAEGLRFGLAEVELKDAAEIKSPEALGGYDGYVFGSATYHGEMLPSMKQLLFLGEKADLAGKVGASFGAYGWSGEAPERIFETMRHIFKMDMVGDSLRLKAASLDGAVPMAQGYGKQVGAKLA</sequence>
<organism evidence="2 3">
    <name type="scientific">Desulfarculus baarsii (strain ATCC 33931 / DSM 2075 / LMG 7858 / VKM B-1802 / 2st14)</name>
    <dbReference type="NCBI Taxonomy" id="644282"/>
    <lineage>
        <taxon>Bacteria</taxon>
        <taxon>Pseudomonadati</taxon>
        <taxon>Thermodesulfobacteriota</taxon>
        <taxon>Desulfarculia</taxon>
        <taxon>Desulfarculales</taxon>
        <taxon>Desulfarculaceae</taxon>
        <taxon>Desulfarculus</taxon>
    </lineage>
</organism>
<dbReference type="AlphaFoldDB" id="E1QHF9"/>
<dbReference type="EMBL" id="CP002085">
    <property type="protein sequence ID" value="ADK85002.1"/>
    <property type="molecule type" value="Genomic_DNA"/>
</dbReference>
<dbReference type="RefSeq" id="WP_013258455.1">
    <property type="nucleotide sequence ID" value="NC_014365.1"/>
</dbReference>
<protein>
    <submittedName>
        <fullName evidence="2">Flavodoxin/nitric oxide synthase</fullName>
    </submittedName>
</protein>
<dbReference type="Proteomes" id="UP000009047">
    <property type="component" value="Chromosome"/>
</dbReference>
<evidence type="ECO:0000313" key="2">
    <source>
        <dbReference type="EMBL" id="ADK85002.1"/>
    </source>
</evidence>
<dbReference type="PROSITE" id="PS50902">
    <property type="entry name" value="FLAVODOXIN_LIKE"/>
    <property type="match status" value="1"/>
</dbReference>
<dbReference type="GO" id="GO:0010181">
    <property type="term" value="F:FMN binding"/>
    <property type="evidence" value="ECO:0007669"/>
    <property type="project" value="InterPro"/>
</dbReference>
<dbReference type="Gene3D" id="3.40.50.360">
    <property type="match status" value="1"/>
</dbReference>
<evidence type="ECO:0000259" key="1">
    <source>
        <dbReference type="PROSITE" id="PS50902"/>
    </source>
</evidence>
<keyword evidence="3" id="KW-1185">Reference proteome</keyword>
<name>E1QHF9_DESB2</name>
<dbReference type="HOGENOM" id="CLU_051402_4_3_7"/>
<dbReference type="InterPro" id="IPR029039">
    <property type="entry name" value="Flavoprotein-like_sf"/>
</dbReference>
<dbReference type="eggNOG" id="COG0426">
    <property type="taxonomic scope" value="Bacteria"/>
</dbReference>
<accession>E1QHF9</accession>
<dbReference type="InterPro" id="IPR026816">
    <property type="entry name" value="Flavodoxin_dom"/>
</dbReference>
<dbReference type="OrthoDB" id="9790745at2"/>
<dbReference type="PANTHER" id="PTHR43717">
    <property type="entry name" value="ANAEROBIC NITRIC OXIDE REDUCTASE FLAVORUBREDOXIN"/>
    <property type="match status" value="1"/>
</dbReference>
<evidence type="ECO:0000313" key="3">
    <source>
        <dbReference type="Proteomes" id="UP000009047"/>
    </source>
</evidence>
<dbReference type="Pfam" id="PF12724">
    <property type="entry name" value="Flavodoxin_5"/>
    <property type="match status" value="1"/>
</dbReference>